<dbReference type="AlphaFoldDB" id="A0A8S1BW63"/>
<keyword evidence="9" id="KW-1000">Mitochondrion outer membrane</keyword>
<evidence type="ECO:0000256" key="10">
    <source>
        <dbReference type="ARBA" id="ARBA00022833"/>
    </source>
</evidence>
<keyword evidence="5 15" id="KW-0812">Transmembrane</keyword>
<feature type="transmembrane region" description="Helical" evidence="15">
    <location>
        <begin position="232"/>
        <end position="252"/>
    </location>
</feature>
<feature type="domain" description="RING-type" evidence="16">
    <location>
        <begin position="294"/>
        <end position="329"/>
    </location>
</feature>
<evidence type="ECO:0000256" key="1">
    <source>
        <dbReference type="ARBA" id="ARBA00000900"/>
    </source>
</evidence>
<dbReference type="GO" id="GO:0005741">
    <property type="term" value="C:mitochondrial outer membrane"/>
    <property type="evidence" value="ECO:0007669"/>
    <property type="project" value="UniProtKB-SubCell"/>
</dbReference>
<comment type="subcellular location">
    <subcellularLocation>
        <location evidence="2">Mitochondrion outer membrane</location>
        <topology evidence="2">Multi-pass membrane protein</topology>
    </subcellularLocation>
</comment>
<dbReference type="GO" id="GO:0016567">
    <property type="term" value="P:protein ubiquitination"/>
    <property type="evidence" value="ECO:0007669"/>
    <property type="project" value="InterPro"/>
</dbReference>
<evidence type="ECO:0000256" key="13">
    <source>
        <dbReference type="ARBA" id="ARBA00023136"/>
    </source>
</evidence>
<dbReference type="PANTHER" id="PTHR12183:SF32">
    <property type="entry name" value="MITOCHONDRIAL E3 UBIQUITIN PROTEIN LIGASE 1"/>
    <property type="match status" value="1"/>
</dbReference>
<keyword evidence="10" id="KW-0862">Zinc</keyword>
<dbReference type="OrthoDB" id="66726at2759"/>
<keyword evidence="6" id="KW-0479">Metal-binding</keyword>
<name>A0A8S1BW63_9INSE</name>
<keyword evidence="8" id="KW-0833">Ubl conjugation pathway</keyword>
<comment type="caution">
    <text evidence="17">The sequence shown here is derived from an EMBL/GenBank/DDBJ whole genome shotgun (WGS) entry which is preliminary data.</text>
</comment>
<keyword evidence="18" id="KW-1185">Reference proteome</keyword>
<proteinExistence type="predicted"/>
<keyword evidence="13 15" id="KW-0472">Membrane</keyword>
<dbReference type="GO" id="GO:0061630">
    <property type="term" value="F:ubiquitin protein ligase activity"/>
    <property type="evidence" value="ECO:0007669"/>
    <property type="project" value="UniProtKB-EC"/>
</dbReference>
<evidence type="ECO:0000256" key="3">
    <source>
        <dbReference type="ARBA" id="ARBA00012483"/>
    </source>
</evidence>
<evidence type="ECO:0000256" key="2">
    <source>
        <dbReference type="ARBA" id="ARBA00004374"/>
    </source>
</evidence>
<organism evidence="17 18">
    <name type="scientific">Cloeon dipterum</name>
    <dbReference type="NCBI Taxonomy" id="197152"/>
    <lineage>
        <taxon>Eukaryota</taxon>
        <taxon>Metazoa</taxon>
        <taxon>Ecdysozoa</taxon>
        <taxon>Arthropoda</taxon>
        <taxon>Hexapoda</taxon>
        <taxon>Insecta</taxon>
        <taxon>Pterygota</taxon>
        <taxon>Palaeoptera</taxon>
        <taxon>Ephemeroptera</taxon>
        <taxon>Pisciforma</taxon>
        <taxon>Baetidae</taxon>
        <taxon>Cloeon</taxon>
    </lineage>
</organism>
<dbReference type="PROSITE" id="PS50089">
    <property type="entry name" value="ZF_RING_2"/>
    <property type="match status" value="1"/>
</dbReference>
<evidence type="ECO:0000256" key="6">
    <source>
        <dbReference type="ARBA" id="ARBA00022723"/>
    </source>
</evidence>
<dbReference type="Proteomes" id="UP000494165">
    <property type="component" value="Unassembled WGS sequence"/>
</dbReference>
<evidence type="ECO:0000256" key="8">
    <source>
        <dbReference type="ARBA" id="ARBA00022786"/>
    </source>
</evidence>
<evidence type="ECO:0000313" key="18">
    <source>
        <dbReference type="Proteomes" id="UP000494165"/>
    </source>
</evidence>
<dbReference type="Pfam" id="PF13920">
    <property type="entry name" value="zf-C3HC4_3"/>
    <property type="match status" value="1"/>
</dbReference>
<reference evidence="17 18" key="1">
    <citation type="submission" date="2020-04" db="EMBL/GenBank/DDBJ databases">
        <authorList>
            <person name="Alioto T."/>
            <person name="Alioto T."/>
            <person name="Gomez Garrido J."/>
        </authorList>
    </citation>
    <scope>NUCLEOTIDE SEQUENCE [LARGE SCALE GENOMIC DNA]</scope>
</reference>
<comment type="catalytic activity">
    <reaction evidence="1">
        <text>S-ubiquitinyl-[E2 ubiquitin-conjugating enzyme]-L-cysteine + [acceptor protein]-L-lysine = [E2 ubiquitin-conjugating enzyme]-L-cysteine + N(6)-ubiquitinyl-[acceptor protein]-L-lysine.</text>
        <dbReference type="EC" id="2.3.2.27"/>
    </reaction>
</comment>
<dbReference type="EC" id="2.3.2.27" evidence="3"/>
<accession>A0A8S1BW63</accession>
<keyword evidence="4" id="KW-0808">Transferase</keyword>
<dbReference type="InterPro" id="IPR051652">
    <property type="entry name" value="MDM2_MDM4_MUL1"/>
</dbReference>
<keyword evidence="7 14" id="KW-0863">Zinc-finger</keyword>
<evidence type="ECO:0000313" key="17">
    <source>
        <dbReference type="EMBL" id="CAB3359950.1"/>
    </source>
</evidence>
<evidence type="ECO:0000256" key="11">
    <source>
        <dbReference type="ARBA" id="ARBA00022989"/>
    </source>
</evidence>
<keyword evidence="12" id="KW-0496">Mitochondrion</keyword>
<gene>
    <name evidence="17" type="ORF">CLODIP_2_CD07878</name>
</gene>
<dbReference type="Gene3D" id="3.30.40.10">
    <property type="entry name" value="Zinc/RING finger domain, C3HC4 (zinc finger)"/>
    <property type="match status" value="1"/>
</dbReference>
<dbReference type="GO" id="GO:0008270">
    <property type="term" value="F:zinc ion binding"/>
    <property type="evidence" value="ECO:0007669"/>
    <property type="project" value="UniProtKB-KW"/>
</dbReference>
<evidence type="ECO:0000256" key="7">
    <source>
        <dbReference type="ARBA" id="ARBA00022771"/>
    </source>
</evidence>
<dbReference type="SMART" id="SM00184">
    <property type="entry name" value="RING"/>
    <property type="match status" value="1"/>
</dbReference>
<dbReference type="SUPFAM" id="SSF57850">
    <property type="entry name" value="RING/U-box"/>
    <property type="match status" value="1"/>
</dbReference>
<evidence type="ECO:0000259" key="16">
    <source>
        <dbReference type="PROSITE" id="PS50089"/>
    </source>
</evidence>
<keyword evidence="11 15" id="KW-1133">Transmembrane helix</keyword>
<evidence type="ECO:0000256" key="14">
    <source>
        <dbReference type="PROSITE-ProRule" id="PRU00175"/>
    </source>
</evidence>
<evidence type="ECO:0000256" key="15">
    <source>
        <dbReference type="SAM" id="Phobius"/>
    </source>
</evidence>
<evidence type="ECO:0000256" key="12">
    <source>
        <dbReference type="ARBA" id="ARBA00023128"/>
    </source>
</evidence>
<dbReference type="InterPro" id="IPR013083">
    <property type="entry name" value="Znf_RING/FYVE/PHD"/>
</dbReference>
<dbReference type="Pfam" id="PF12483">
    <property type="entry name" value="GIDE"/>
    <property type="match status" value="1"/>
</dbReference>
<evidence type="ECO:0000256" key="9">
    <source>
        <dbReference type="ARBA" id="ARBA00022787"/>
    </source>
</evidence>
<dbReference type="EMBL" id="CADEPI010000002">
    <property type="protein sequence ID" value="CAB3359950.1"/>
    <property type="molecule type" value="Genomic_DNA"/>
</dbReference>
<dbReference type="PANTHER" id="PTHR12183">
    <property type="entry name" value="MITOCHONDRIAL UBIQUITIN LIGASE ACTIVATOR OF NFKB 1"/>
    <property type="match status" value="1"/>
</dbReference>
<sequence length="341" mass="38567">MINWSDYGKDILLLTIDTVVVACAWKWYHNSSRATDALDLKRPLIVDHHGLENWLESAESARKWAVVQGYVEPIGPVIQSFNDKSVRGVIQRLKVKEYVTSRSTAGFWQDGEKLIADTSNVVPFGVRIGRSLVEMEEPTQAAVLGLRTVASKFSQKASGMLDQIWSFIVGTRHRGIRNTEEMLLVGARVSACGPITKDKTLSPVNGASMHPYILSELTVSELRKKMRSDKRMSLLLLMVASITGVLIIGYSLRKVIENYRAKADEDERRRRRFHARRQDQATETKESQSEQSPCIICDNPREVILLPCGHICLCFDCSRNIKNICPICRTHVETINEYFIS</sequence>
<protein>
    <recommendedName>
        <fullName evidence="3">RING-type E3 ubiquitin transferase</fullName>
        <ecNumber evidence="3">2.3.2.27</ecNumber>
    </recommendedName>
</protein>
<dbReference type="InterPro" id="IPR022170">
    <property type="entry name" value="MUL1-like"/>
</dbReference>
<evidence type="ECO:0000256" key="4">
    <source>
        <dbReference type="ARBA" id="ARBA00022679"/>
    </source>
</evidence>
<evidence type="ECO:0000256" key="5">
    <source>
        <dbReference type="ARBA" id="ARBA00022692"/>
    </source>
</evidence>
<dbReference type="InterPro" id="IPR001841">
    <property type="entry name" value="Znf_RING"/>
</dbReference>